<comment type="caution">
    <text evidence="5">The sequence shown here is derived from an EMBL/GenBank/DDBJ whole genome shotgun (WGS) entry which is preliminary data.</text>
</comment>
<dbReference type="Pfam" id="PF01424">
    <property type="entry name" value="R3H"/>
    <property type="match status" value="1"/>
</dbReference>
<keyword evidence="6" id="KW-1185">Reference proteome</keyword>
<dbReference type="GO" id="GO:0003676">
    <property type="term" value="F:nucleic acid binding"/>
    <property type="evidence" value="ECO:0007669"/>
    <property type="project" value="UniProtKB-UniRule"/>
</dbReference>
<evidence type="ECO:0000259" key="3">
    <source>
        <dbReference type="PROSITE" id="PS51061"/>
    </source>
</evidence>
<dbReference type="Proteomes" id="UP000825935">
    <property type="component" value="Chromosome 29"/>
</dbReference>
<protein>
    <submittedName>
        <fullName evidence="5">Uncharacterized protein</fullName>
    </submittedName>
</protein>
<dbReference type="EMBL" id="CM035434">
    <property type="protein sequence ID" value="KAH7291931.1"/>
    <property type="molecule type" value="Genomic_DNA"/>
</dbReference>
<evidence type="ECO:0000256" key="1">
    <source>
        <dbReference type="ARBA" id="ARBA00022553"/>
    </source>
</evidence>
<evidence type="ECO:0000259" key="4">
    <source>
        <dbReference type="PROSITE" id="PS51673"/>
    </source>
</evidence>
<reference evidence="5" key="1">
    <citation type="submission" date="2021-08" db="EMBL/GenBank/DDBJ databases">
        <title>WGS assembly of Ceratopteris richardii.</title>
        <authorList>
            <person name="Marchant D.B."/>
            <person name="Chen G."/>
            <person name="Jenkins J."/>
            <person name="Shu S."/>
            <person name="Leebens-Mack J."/>
            <person name="Grimwood J."/>
            <person name="Schmutz J."/>
            <person name="Soltis P."/>
            <person name="Soltis D."/>
            <person name="Chen Z.-H."/>
        </authorList>
    </citation>
    <scope>NUCLEOTIDE SEQUENCE</scope>
    <source>
        <strain evidence="5">Whitten #5841</strain>
        <tissue evidence="5">Leaf</tissue>
    </source>
</reference>
<dbReference type="SMART" id="SM00393">
    <property type="entry name" value="R3H"/>
    <property type="match status" value="1"/>
</dbReference>
<dbReference type="SUPFAM" id="SSF82708">
    <property type="entry name" value="R3H domain"/>
    <property type="match status" value="1"/>
</dbReference>
<dbReference type="AlphaFoldDB" id="A0A8T2R843"/>
<accession>A0A8T2R843</accession>
<feature type="region of interest" description="Disordered" evidence="2">
    <location>
        <begin position="166"/>
        <end position="191"/>
    </location>
</feature>
<evidence type="ECO:0000313" key="5">
    <source>
        <dbReference type="EMBL" id="KAH7291931.1"/>
    </source>
</evidence>
<dbReference type="PROSITE" id="PS51673">
    <property type="entry name" value="SUZ"/>
    <property type="match status" value="1"/>
</dbReference>
<dbReference type="InterPro" id="IPR024771">
    <property type="entry name" value="SUZ"/>
</dbReference>
<feature type="domain" description="R3H" evidence="3">
    <location>
        <begin position="66"/>
        <end position="133"/>
    </location>
</feature>
<organism evidence="5 6">
    <name type="scientific">Ceratopteris richardii</name>
    <name type="common">Triangle waterfern</name>
    <dbReference type="NCBI Taxonomy" id="49495"/>
    <lineage>
        <taxon>Eukaryota</taxon>
        <taxon>Viridiplantae</taxon>
        <taxon>Streptophyta</taxon>
        <taxon>Embryophyta</taxon>
        <taxon>Tracheophyta</taxon>
        <taxon>Polypodiopsida</taxon>
        <taxon>Polypodiidae</taxon>
        <taxon>Polypodiales</taxon>
        <taxon>Pteridineae</taxon>
        <taxon>Pteridaceae</taxon>
        <taxon>Parkerioideae</taxon>
        <taxon>Ceratopteris</taxon>
    </lineage>
</organism>
<dbReference type="Pfam" id="PF12752">
    <property type="entry name" value="SUZ"/>
    <property type="match status" value="1"/>
</dbReference>
<sequence length="393" mass="44473">MALDVLEQIQEQCRHDDLLQQEKVPEQQPQPQPQQQDGSLADVVVGPQQLQEVDAFLREALNSRNRITVLRLEQEIERFSRNQTQQDLLLKPMQSSYERLAAHRIAQHYGLQSMVVSALFPKVSRILLVKTPDSKLPSIKLADLPFEGSALEKSAFTTNEKIAIKQRESRDTGGMGLNGSSESGRLTPKTMEEREVEYDRARARIFNSADAATETHGDTGASDEVDRQKVVESSLQGKVASPGSEGKIQTINTNRVAIFRDREKDMKDPDYDRSYRRYLQPLEQAGVVFPSLHRVYPPINAYDKYTRFDGPWGHQLQVDQSSYVPPLHVRGPRVESCYPDLSYLPHGQGHSDAYWQCQRFPPHFGHYAQLKNGFPYSCQHGLQSSTSLGALGR</sequence>
<gene>
    <name evidence="5" type="ORF">KP509_29G042600</name>
</gene>
<evidence type="ECO:0000256" key="2">
    <source>
        <dbReference type="SAM" id="MobiDB-lite"/>
    </source>
</evidence>
<dbReference type="Gene3D" id="3.30.1370.50">
    <property type="entry name" value="R3H-like domain"/>
    <property type="match status" value="1"/>
</dbReference>
<dbReference type="CDD" id="cd02642">
    <property type="entry name" value="R3H_encore_like"/>
    <property type="match status" value="1"/>
</dbReference>
<dbReference type="PROSITE" id="PS51061">
    <property type="entry name" value="R3H"/>
    <property type="match status" value="1"/>
</dbReference>
<dbReference type="InterPro" id="IPR036867">
    <property type="entry name" value="R3H_dom_sf"/>
</dbReference>
<dbReference type="OMA" id="NPMPPIH"/>
<keyword evidence="1" id="KW-0597">Phosphoprotein</keyword>
<dbReference type="PANTHER" id="PTHR15672:SF8">
    <property type="entry name" value="PROTEIN ENCORE"/>
    <property type="match status" value="1"/>
</dbReference>
<dbReference type="OrthoDB" id="278430at2759"/>
<dbReference type="PANTHER" id="PTHR15672">
    <property type="entry name" value="CAMP-REGULATED PHOSPHOPROTEIN 21 RELATED R3H DOMAIN CONTAINING PROTEIN"/>
    <property type="match status" value="1"/>
</dbReference>
<evidence type="ECO:0000313" key="6">
    <source>
        <dbReference type="Proteomes" id="UP000825935"/>
    </source>
</evidence>
<name>A0A8T2R843_CERRI</name>
<dbReference type="InterPro" id="IPR001374">
    <property type="entry name" value="R3H_dom"/>
</dbReference>
<proteinExistence type="predicted"/>
<dbReference type="InterPro" id="IPR051937">
    <property type="entry name" value="R3H_domain_containing"/>
</dbReference>
<feature type="domain" description="SUZ" evidence="4">
    <location>
        <begin position="135"/>
        <end position="210"/>
    </location>
</feature>